<evidence type="ECO:0000256" key="2">
    <source>
        <dbReference type="ARBA" id="ARBA00022723"/>
    </source>
</evidence>
<sequence length="125" mass="14467">DSRYAVHSFILIPYLNPATPSERRYNAAHRRTRRAIERTFGLLKSCFQCLHKSGAHCNTVWKPPAKSWPHAQCCTTSQQQEAYQWNPQSQTPMRMTTPCHPFTQQTEPVQQWAGKDVLRLRATIS</sequence>
<dbReference type="Proteomes" id="UP001066276">
    <property type="component" value="Chromosome 6"/>
</dbReference>
<evidence type="ECO:0000313" key="4">
    <source>
        <dbReference type="EMBL" id="KAJ1138347.1"/>
    </source>
</evidence>
<accession>A0AAV7QGD8</accession>
<protein>
    <recommendedName>
        <fullName evidence="3">DDE Tnp4 domain-containing protein</fullName>
    </recommendedName>
</protein>
<dbReference type="EMBL" id="JANPWB010000010">
    <property type="protein sequence ID" value="KAJ1138347.1"/>
    <property type="molecule type" value="Genomic_DNA"/>
</dbReference>
<dbReference type="GO" id="GO:0046872">
    <property type="term" value="F:metal ion binding"/>
    <property type="evidence" value="ECO:0007669"/>
    <property type="project" value="UniProtKB-KW"/>
</dbReference>
<reference evidence="4" key="1">
    <citation type="journal article" date="2022" name="bioRxiv">
        <title>Sequencing and chromosome-scale assembly of the giantPleurodeles waltlgenome.</title>
        <authorList>
            <person name="Brown T."/>
            <person name="Elewa A."/>
            <person name="Iarovenko S."/>
            <person name="Subramanian E."/>
            <person name="Araus A.J."/>
            <person name="Petzold A."/>
            <person name="Susuki M."/>
            <person name="Suzuki K.-i.T."/>
            <person name="Hayashi T."/>
            <person name="Toyoda A."/>
            <person name="Oliveira C."/>
            <person name="Osipova E."/>
            <person name="Leigh N.D."/>
            <person name="Simon A."/>
            <person name="Yun M.H."/>
        </authorList>
    </citation>
    <scope>NUCLEOTIDE SEQUENCE</scope>
    <source>
        <strain evidence="4">20211129_DDA</strain>
        <tissue evidence="4">Liver</tissue>
    </source>
</reference>
<keyword evidence="2" id="KW-0479">Metal-binding</keyword>
<evidence type="ECO:0000313" key="5">
    <source>
        <dbReference type="Proteomes" id="UP001066276"/>
    </source>
</evidence>
<feature type="non-terminal residue" evidence="4">
    <location>
        <position position="125"/>
    </location>
</feature>
<comment type="cofactor">
    <cofactor evidence="1">
        <name>a divalent metal cation</name>
        <dbReference type="ChEBI" id="CHEBI:60240"/>
    </cofactor>
</comment>
<evidence type="ECO:0000256" key="1">
    <source>
        <dbReference type="ARBA" id="ARBA00001968"/>
    </source>
</evidence>
<dbReference type="AlphaFoldDB" id="A0AAV7QGD8"/>
<feature type="non-terminal residue" evidence="4">
    <location>
        <position position="1"/>
    </location>
</feature>
<dbReference type="InterPro" id="IPR027806">
    <property type="entry name" value="HARBI1_dom"/>
</dbReference>
<comment type="caution">
    <text evidence="4">The sequence shown here is derived from an EMBL/GenBank/DDBJ whole genome shotgun (WGS) entry which is preliminary data.</text>
</comment>
<proteinExistence type="predicted"/>
<evidence type="ECO:0000259" key="3">
    <source>
        <dbReference type="Pfam" id="PF13359"/>
    </source>
</evidence>
<keyword evidence="5" id="KW-1185">Reference proteome</keyword>
<feature type="domain" description="DDE Tnp4" evidence="3">
    <location>
        <begin position="1"/>
        <end position="53"/>
    </location>
</feature>
<name>A0AAV7QGD8_PLEWA</name>
<gene>
    <name evidence="4" type="ORF">NDU88_004734</name>
</gene>
<organism evidence="4 5">
    <name type="scientific">Pleurodeles waltl</name>
    <name type="common">Iberian ribbed newt</name>
    <dbReference type="NCBI Taxonomy" id="8319"/>
    <lineage>
        <taxon>Eukaryota</taxon>
        <taxon>Metazoa</taxon>
        <taxon>Chordata</taxon>
        <taxon>Craniata</taxon>
        <taxon>Vertebrata</taxon>
        <taxon>Euteleostomi</taxon>
        <taxon>Amphibia</taxon>
        <taxon>Batrachia</taxon>
        <taxon>Caudata</taxon>
        <taxon>Salamandroidea</taxon>
        <taxon>Salamandridae</taxon>
        <taxon>Pleurodelinae</taxon>
        <taxon>Pleurodeles</taxon>
    </lineage>
</organism>
<dbReference type="Pfam" id="PF13359">
    <property type="entry name" value="DDE_Tnp_4"/>
    <property type="match status" value="1"/>
</dbReference>